<dbReference type="EMBL" id="SEOQ01000334">
    <property type="protein sequence ID" value="TFY65502.1"/>
    <property type="molecule type" value="Genomic_DNA"/>
</dbReference>
<dbReference type="InterPro" id="IPR052898">
    <property type="entry name" value="ACAD10-like"/>
</dbReference>
<proteinExistence type="predicted"/>
<protein>
    <submittedName>
        <fullName evidence="1">Uncharacterized protein</fullName>
    </submittedName>
</protein>
<sequence length="178" mass="20057">MHVLCRGRGRSATKRWRVIALTNNFSATESSLRGSDETQPTATPEVDLEAEFKFLGWDEGVVPPRVQELFDDFVDSSKVGMRWILFRSRLHFASHRDARKPEPEFYLYACKRNNVKPEAVVFLDDLGFNLKAAQELGMQTIHVPIGGSMGALKQLERLLGIDLTTPGRRETPTAPSKL</sequence>
<dbReference type="InterPro" id="IPR023214">
    <property type="entry name" value="HAD_sf"/>
</dbReference>
<dbReference type="AlphaFoldDB" id="A0A4Y9YTK6"/>
<dbReference type="GO" id="GO:0016791">
    <property type="term" value="F:phosphatase activity"/>
    <property type="evidence" value="ECO:0007669"/>
    <property type="project" value="UniProtKB-ARBA"/>
</dbReference>
<dbReference type="PANTHER" id="PTHR47829">
    <property type="entry name" value="HYDROLASE, PUTATIVE (AFU_ORTHOLOGUE AFUA_1G12880)-RELATED"/>
    <property type="match status" value="1"/>
</dbReference>
<accession>A0A4Y9YTK6</accession>
<keyword evidence="2" id="KW-1185">Reference proteome</keyword>
<dbReference type="InterPro" id="IPR036412">
    <property type="entry name" value="HAD-like_sf"/>
</dbReference>
<dbReference type="PANTHER" id="PTHR47829:SF1">
    <property type="entry name" value="HAD FAMILY PHOSPHATASE"/>
    <property type="match status" value="1"/>
</dbReference>
<dbReference type="InterPro" id="IPR006439">
    <property type="entry name" value="HAD-SF_hydro_IA"/>
</dbReference>
<evidence type="ECO:0000313" key="1">
    <source>
        <dbReference type="EMBL" id="TFY65502.1"/>
    </source>
</evidence>
<dbReference type="NCBIfam" id="TIGR01509">
    <property type="entry name" value="HAD-SF-IA-v3"/>
    <property type="match status" value="1"/>
</dbReference>
<gene>
    <name evidence="1" type="ORF">EVG20_g5562</name>
</gene>
<dbReference type="STRING" id="205917.A0A4Y9YTK6"/>
<reference evidence="1 2" key="1">
    <citation type="submission" date="2019-02" db="EMBL/GenBank/DDBJ databases">
        <title>Genome sequencing of the rare red list fungi Dentipellis fragilis.</title>
        <authorList>
            <person name="Buettner E."/>
            <person name="Kellner H."/>
        </authorList>
    </citation>
    <scope>NUCLEOTIDE SEQUENCE [LARGE SCALE GENOMIC DNA]</scope>
    <source>
        <strain evidence="1 2">DSM 105465</strain>
    </source>
</reference>
<dbReference type="InterPro" id="IPR041492">
    <property type="entry name" value="HAD_2"/>
</dbReference>
<name>A0A4Y9YTK6_9AGAM</name>
<dbReference type="Proteomes" id="UP000298327">
    <property type="component" value="Unassembled WGS sequence"/>
</dbReference>
<organism evidence="1 2">
    <name type="scientific">Dentipellis fragilis</name>
    <dbReference type="NCBI Taxonomy" id="205917"/>
    <lineage>
        <taxon>Eukaryota</taxon>
        <taxon>Fungi</taxon>
        <taxon>Dikarya</taxon>
        <taxon>Basidiomycota</taxon>
        <taxon>Agaricomycotina</taxon>
        <taxon>Agaricomycetes</taxon>
        <taxon>Russulales</taxon>
        <taxon>Hericiaceae</taxon>
        <taxon>Dentipellis</taxon>
    </lineage>
</organism>
<evidence type="ECO:0000313" key="2">
    <source>
        <dbReference type="Proteomes" id="UP000298327"/>
    </source>
</evidence>
<dbReference type="Gene3D" id="3.40.50.1000">
    <property type="entry name" value="HAD superfamily/HAD-like"/>
    <property type="match status" value="1"/>
</dbReference>
<dbReference type="SUPFAM" id="SSF56784">
    <property type="entry name" value="HAD-like"/>
    <property type="match status" value="1"/>
</dbReference>
<dbReference type="Pfam" id="PF13419">
    <property type="entry name" value="HAD_2"/>
    <property type="match status" value="1"/>
</dbReference>
<dbReference type="OrthoDB" id="1694274at2759"/>
<comment type="caution">
    <text evidence="1">The sequence shown here is derived from an EMBL/GenBank/DDBJ whole genome shotgun (WGS) entry which is preliminary data.</text>
</comment>